<sequence>MIFMKIVQNVSSGACNYSSAIRGGNPPAISSLGDARKLTVQPGNLPRFHHSSCACTQNENEDRHGSILPFLDLNSELLAMCQVVCKGWPGPVASTVSQPRVPPLKRAGTRGEARRGGSRVETTKYCEVQHDGVSTWQETDIL</sequence>
<feature type="region of interest" description="Disordered" evidence="1">
    <location>
        <begin position="96"/>
        <end position="122"/>
    </location>
</feature>
<gene>
    <name evidence="2" type="ORF">MARPO_0063s0056</name>
</gene>
<name>A0A2R6WRN6_MARPO</name>
<dbReference type="EMBL" id="KZ772735">
    <property type="protein sequence ID" value="PTQ36512.1"/>
    <property type="molecule type" value="Genomic_DNA"/>
</dbReference>
<proteinExistence type="predicted"/>
<dbReference type="AlphaFoldDB" id="A0A2R6WRN6"/>
<dbReference type="Gramene" id="Mp8g08630.1">
    <property type="protein sequence ID" value="Mp8g08630.1.cds1"/>
    <property type="gene ID" value="Mp8g08630"/>
</dbReference>
<organism evidence="2 3">
    <name type="scientific">Marchantia polymorpha</name>
    <name type="common">Common liverwort</name>
    <name type="synonym">Marchantia aquatica</name>
    <dbReference type="NCBI Taxonomy" id="3197"/>
    <lineage>
        <taxon>Eukaryota</taxon>
        <taxon>Viridiplantae</taxon>
        <taxon>Streptophyta</taxon>
        <taxon>Embryophyta</taxon>
        <taxon>Marchantiophyta</taxon>
        <taxon>Marchantiopsida</taxon>
        <taxon>Marchantiidae</taxon>
        <taxon>Marchantiales</taxon>
        <taxon>Marchantiaceae</taxon>
        <taxon>Marchantia</taxon>
    </lineage>
</organism>
<evidence type="ECO:0000256" key="1">
    <source>
        <dbReference type="SAM" id="MobiDB-lite"/>
    </source>
</evidence>
<protein>
    <submittedName>
        <fullName evidence="2">Uncharacterized protein</fullName>
    </submittedName>
</protein>
<evidence type="ECO:0000313" key="3">
    <source>
        <dbReference type="Proteomes" id="UP000244005"/>
    </source>
</evidence>
<keyword evidence="3" id="KW-1185">Reference proteome</keyword>
<evidence type="ECO:0000313" key="2">
    <source>
        <dbReference type="EMBL" id="PTQ36512.1"/>
    </source>
</evidence>
<accession>A0A2R6WRN6</accession>
<reference evidence="3" key="1">
    <citation type="journal article" date="2017" name="Cell">
        <title>Insights into land plant evolution garnered from the Marchantia polymorpha genome.</title>
        <authorList>
            <person name="Bowman J.L."/>
            <person name="Kohchi T."/>
            <person name="Yamato K.T."/>
            <person name="Jenkins J."/>
            <person name="Shu S."/>
            <person name="Ishizaki K."/>
            <person name="Yamaoka S."/>
            <person name="Nishihama R."/>
            <person name="Nakamura Y."/>
            <person name="Berger F."/>
            <person name="Adam C."/>
            <person name="Aki S.S."/>
            <person name="Althoff F."/>
            <person name="Araki T."/>
            <person name="Arteaga-Vazquez M.A."/>
            <person name="Balasubrmanian S."/>
            <person name="Barry K."/>
            <person name="Bauer D."/>
            <person name="Boehm C.R."/>
            <person name="Briginshaw L."/>
            <person name="Caballero-Perez J."/>
            <person name="Catarino B."/>
            <person name="Chen F."/>
            <person name="Chiyoda S."/>
            <person name="Chovatia M."/>
            <person name="Davies K.M."/>
            <person name="Delmans M."/>
            <person name="Demura T."/>
            <person name="Dierschke T."/>
            <person name="Dolan L."/>
            <person name="Dorantes-Acosta A.E."/>
            <person name="Eklund D.M."/>
            <person name="Florent S.N."/>
            <person name="Flores-Sandoval E."/>
            <person name="Fujiyama A."/>
            <person name="Fukuzawa H."/>
            <person name="Galik B."/>
            <person name="Grimanelli D."/>
            <person name="Grimwood J."/>
            <person name="Grossniklaus U."/>
            <person name="Hamada T."/>
            <person name="Haseloff J."/>
            <person name="Hetherington A.J."/>
            <person name="Higo A."/>
            <person name="Hirakawa Y."/>
            <person name="Hundley H.N."/>
            <person name="Ikeda Y."/>
            <person name="Inoue K."/>
            <person name="Inoue S.I."/>
            <person name="Ishida S."/>
            <person name="Jia Q."/>
            <person name="Kakita M."/>
            <person name="Kanazawa T."/>
            <person name="Kawai Y."/>
            <person name="Kawashima T."/>
            <person name="Kennedy M."/>
            <person name="Kinose K."/>
            <person name="Kinoshita T."/>
            <person name="Kohara Y."/>
            <person name="Koide E."/>
            <person name="Komatsu K."/>
            <person name="Kopischke S."/>
            <person name="Kubo M."/>
            <person name="Kyozuka J."/>
            <person name="Lagercrantz U."/>
            <person name="Lin S.S."/>
            <person name="Lindquist E."/>
            <person name="Lipzen A.M."/>
            <person name="Lu C.W."/>
            <person name="De Luna E."/>
            <person name="Martienssen R.A."/>
            <person name="Minamino N."/>
            <person name="Mizutani M."/>
            <person name="Mizutani M."/>
            <person name="Mochizuki N."/>
            <person name="Monte I."/>
            <person name="Mosher R."/>
            <person name="Nagasaki H."/>
            <person name="Nakagami H."/>
            <person name="Naramoto S."/>
            <person name="Nishitani K."/>
            <person name="Ohtani M."/>
            <person name="Okamoto T."/>
            <person name="Okumura M."/>
            <person name="Phillips J."/>
            <person name="Pollak B."/>
            <person name="Reinders A."/>
            <person name="Rovekamp M."/>
            <person name="Sano R."/>
            <person name="Sawa S."/>
            <person name="Schmid M.W."/>
            <person name="Shirakawa M."/>
            <person name="Solano R."/>
            <person name="Spunde A."/>
            <person name="Suetsugu N."/>
            <person name="Sugano S."/>
            <person name="Sugiyama A."/>
            <person name="Sun R."/>
            <person name="Suzuki Y."/>
            <person name="Takenaka M."/>
            <person name="Takezawa D."/>
            <person name="Tomogane H."/>
            <person name="Tsuzuki M."/>
            <person name="Ueda T."/>
            <person name="Umeda M."/>
            <person name="Ward J.M."/>
            <person name="Watanabe Y."/>
            <person name="Yazaki K."/>
            <person name="Yokoyama R."/>
            <person name="Yoshitake Y."/>
            <person name="Yotsui I."/>
            <person name="Zachgo S."/>
            <person name="Schmutz J."/>
        </authorList>
    </citation>
    <scope>NUCLEOTIDE SEQUENCE [LARGE SCALE GENOMIC DNA]</scope>
    <source>
        <strain evidence="3">Tak-1</strain>
    </source>
</reference>
<dbReference type="Proteomes" id="UP000244005">
    <property type="component" value="Unassembled WGS sequence"/>
</dbReference>